<dbReference type="SMART" id="SM00382">
    <property type="entry name" value="AAA"/>
    <property type="match status" value="2"/>
</dbReference>
<evidence type="ECO:0000256" key="2">
    <source>
        <dbReference type="ARBA" id="ARBA00022840"/>
    </source>
</evidence>
<evidence type="ECO:0000256" key="1">
    <source>
        <dbReference type="ARBA" id="ARBA00022741"/>
    </source>
</evidence>
<dbReference type="PANTHER" id="PTHR42855">
    <property type="entry name" value="ABC TRANSPORTER ATP-BINDING SUBUNIT"/>
    <property type="match status" value="1"/>
</dbReference>
<dbReference type="PANTHER" id="PTHR42855:SF2">
    <property type="entry name" value="DRUG RESISTANCE ABC TRANSPORTER,ATP-BINDING PROTEIN"/>
    <property type="match status" value="1"/>
</dbReference>
<evidence type="ECO:0000313" key="4">
    <source>
        <dbReference type="EMBL" id="TQJ08552.1"/>
    </source>
</evidence>
<keyword evidence="1" id="KW-0547">Nucleotide-binding</keyword>
<dbReference type="PROSITE" id="PS00211">
    <property type="entry name" value="ABC_TRANSPORTER_1"/>
    <property type="match status" value="2"/>
</dbReference>
<dbReference type="GO" id="GO:0016887">
    <property type="term" value="F:ATP hydrolysis activity"/>
    <property type="evidence" value="ECO:0007669"/>
    <property type="project" value="InterPro"/>
</dbReference>
<dbReference type="RefSeq" id="WP_141848055.1">
    <property type="nucleotide sequence ID" value="NZ_BAAAPR010000004.1"/>
</dbReference>
<gene>
    <name evidence="4" type="ORF">FB458_1642</name>
</gene>
<protein>
    <submittedName>
        <fullName evidence="4">Macrolide transport system ATP-binding/permease protein</fullName>
    </submittedName>
</protein>
<evidence type="ECO:0000259" key="3">
    <source>
        <dbReference type="PROSITE" id="PS50893"/>
    </source>
</evidence>
<dbReference type="OrthoDB" id="3239744at2"/>
<reference evidence="4 5" key="1">
    <citation type="submission" date="2019-06" db="EMBL/GenBank/DDBJ databases">
        <title>Sequencing the genomes of 1000 actinobacteria strains.</title>
        <authorList>
            <person name="Klenk H.-P."/>
        </authorList>
    </citation>
    <scope>NUCLEOTIDE SEQUENCE [LARGE SCALE GENOMIC DNA]</scope>
    <source>
        <strain evidence="4 5">DSM 18607</strain>
    </source>
</reference>
<organism evidence="4 5">
    <name type="scientific">Lapillicoccus jejuensis</name>
    <dbReference type="NCBI Taxonomy" id="402171"/>
    <lineage>
        <taxon>Bacteria</taxon>
        <taxon>Bacillati</taxon>
        <taxon>Actinomycetota</taxon>
        <taxon>Actinomycetes</taxon>
        <taxon>Micrococcales</taxon>
        <taxon>Intrasporangiaceae</taxon>
        <taxon>Lapillicoccus</taxon>
    </lineage>
</organism>
<feature type="domain" description="ABC transporter" evidence="3">
    <location>
        <begin position="349"/>
        <end position="539"/>
    </location>
</feature>
<dbReference type="InterPro" id="IPR051309">
    <property type="entry name" value="ABCF_ATPase"/>
</dbReference>
<name>A0A542DZM8_9MICO</name>
<dbReference type="Gene3D" id="3.40.50.300">
    <property type="entry name" value="P-loop containing nucleotide triphosphate hydrolases"/>
    <property type="match status" value="3"/>
</dbReference>
<comment type="caution">
    <text evidence="4">The sequence shown here is derived from an EMBL/GenBank/DDBJ whole genome shotgun (WGS) entry which is preliminary data.</text>
</comment>
<keyword evidence="5" id="KW-1185">Reference proteome</keyword>
<dbReference type="InterPro" id="IPR003439">
    <property type="entry name" value="ABC_transporter-like_ATP-bd"/>
</dbReference>
<dbReference type="Pfam" id="PF00005">
    <property type="entry name" value="ABC_tran"/>
    <property type="match status" value="2"/>
</dbReference>
<dbReference type="InterPro" id="IPR017871">
    <property type="entry name" value="ABC_transporter-like_CS"/>
</dbReference>
<dbReference type="EMBL" id="VFMN01000001">
    <property type="protein sequence ID" value="TQJ08552.1"/>
    <property type="molecule type" value="Genomic_DNA"/>
</dbReference>
<evidence type="ECO:0000313" key="5">
    <source>
        <dbReference type="Proteomes" id="UP000317893"/>
    </source>
</evidence>
<dbReference type="AlphaFoldDB" id="A0A542DZM8"/>
<accession>A0A542DZM8</accession>
<dbReference type="GO" id="GO:0005524">
    <property type="term" value="F:ATP binding"/>
    <property type="evidence" value="ECO:0007669"/>
    <property type="project" value="UniProtKB-KW"/>
</dbReference>
<dbReference type="SUPFAM" id="SSF52540">
    <property type="entry name" value="P-loop containing nucleoside triphosphate hydrolases"/>
    <property type="match status" value="2"/>
</dbReference>
<sequence>MTAHTTSRPTALVARDLVRSYGDRLVLDGVDLVANPGEPVGVVGENGVGKSTLLRLLAGVDTPDSGTVSRPADTAYLGQEVDLPPTATVDDVLGRVLAPLHDAVRRLERLGEALAAAPEDEALAAEFASVLAWAEHHDAWDAERRAEVTAERLGVGRLPRHRPVSRLSGGERTRLALAAVIVRRPDCVVLDEPTNHLDDTAMAYVEEFLATTPGVVVVASHDRVLLDEVARVVVDLDPSHFGVDGRGGTRYTGGFSDYLAERRAARRRWEEAFLSQREELAGLRLAERTTARTVAHDRGPRDNDKFIHAFKGANVARTIARRVHDVERRIEVIERDPVPKPPRPLRLGTALTDVGRGDGGSVGVRDLVVAGRVAVPRLDVGPGDRVLVTGPNGSGKSTLLAVLAGQVVPTRGEVAVAARRLGLLPQDVVVLDPEQSAVDAYRAAAGPDAPPLGELGLLHPREQGTAVGALSVGQRRRLALAAIVATGPDLLLLDEPTNHISLALASELEEALGTSVGTVVVTSHDRWLRERWDGPVLRL</sequence>
<dbReference type="InterPro" id="IPR027417">
    <property type="entry name" value="P-loop_NTPase"/>
</dbReference>
<dbReference type="Proteomes" id="UP000317893">
    <property type="component" value="Unassembled WGS sequence"/>
</dbReference>
<dbReference type="FunFam" id="3.40.50.300:FF:000011">
    <property type="entry name" value="Putative ABC transporter ATP-binding component"/>
    <property type="match status" value="1"/>
</dbReference>
<feature type="domain" description="ABC transporter" evidence="3">
    <location>
        <begin position="12"/>
        <end position="263"/>
    </location>
</feature>
<proteinExistence type="predicted"/>
<dbReference type="PROSITE" id="PS50893">
    <property type="entry name" value="ABC_TRANSPORTER_2"/>
    <property type="match status" value="2"/>
</dbReference>
<dbReference type="InterPro" id="IPR003593">
    <property type="entry name" value="AAA+_ATPase"/>
</dbReference>
<keyword evidence="2 4" id="KW-0067">ATP-binding</keyword>